<evidence type="ECO:0000313" key="1">
    <source>
        <dbReference type="EMBL" id="KAK7361795.1"/>
    </source>
</evidence>
<comment type="caution">
    <text evidence="1">The sequence shown here is derived from an EMBL/GenBank/DDBJ whole genome shotgun (WGS) entry which is preliminary data.</text>
</comment>
<organism evidence="1 2">
    <name type="scientific">Canavalia gladiata</name>
    <name type="common">Sword bean</name>
    <name type="synonym">Dolichos gladiatus</name>
    <dbReference type="NCBI Taxonomy" id="3824"/>
    <lineage>
        <taxon>Eukaryota</taxon>
        <taxon>Viridiplantae</taxon>
        <taxon>Streptophyta</taxon>
        <taxon>Embryophyta</taxon>
        <taxon>Tracheophyta</taxon>
        <taxon>Spermatophyta</taxon>
        <taxon>Magnoliopsida</taxon>
        <taxon>eudicotyledons</taxon>
        <taxon>Gunneridae</taxon>
        <taxon>Pentapetalae</taxon>
        <taxon>rosids</taxon>
        <taxon>fabids</taxon>
        <taxon>Fabales</taxon>
        <taxon>Fabaceae</taxon>
        <taxon>Papilionoideae</taxon>
        <taxon>50 kb inversion clade</taxon>
        <taxon>NPAAA clade</taxon>
        <taxon>indigoferoid/millettioid clade</taxon>
        <taxon>Phaseoleae</taxon>
        <taxon>Canavalia</taxon>
    </lineage>
</organism>
<sequence>MVQIMKPKALTVFKLMTCASSNYQRIVQVNVEQLVESTMTNQGNYLELSMSTGSTYGATDLIHPISYLLSQS</sequence>
<accession>A0AAN9MVH3</accession>
<reference evidence="1 2" key="1">
    <citation type="submission" date="2024-01" db="EMBL/GenBank/DDBJ databases">
        <title>The genomes of 5 underutilized Papilionoideae crops provide insights into root nodulation and disease resistanc.</title>
        <authorList>
            <person name="Jiang F."/>
        </authorList>
    </citation>
    <scope>NUCLEOTIDE SEQUENCE [LARGE SCALE GENOMIC DNA]</scope>
    <source>
        <strain evidence="1">LVBAO_FW01</strain>
        <tissue evidence="1">Leaves</tissue>
    </source>
</reference>
<dbReference type="EMBL" id="JAYMYQ010000001">
    <property type="protein sequence ID" value="KAK7361795.1"/>
    <property type="molecule type" value="Genomic_DNA"/>
</dbReference>
<gene>
    <name evidence="1" type="ORF">VNO77_03879</name>
</gene>
<protein>
    <submittedName>
        <fullName evidence="1">Uncharacterized protein</fullName>
    </submittedName>
</protein>
<keyword evidence="2" id="KW-1185">Reference proteome</keyword>
<proteinExistence type="predicted"/>
<name>A0AAN9MVH3_CANGL</name>
<dbReference type="Proteomes" id="UP001367508">
    <property type="component" value="Unassembled WGS sequence"/>
</dbReference>
<evidence type="ECO:0000313" key="2">
    <source>
        <dbReference type="Proteomes" id="UP001367508"/>
    </source>
</evidence>
<dbReference type="AlphaFoldDB" id="A0AAN9MVH3"/>